<dbReference type="EMBL" id="HBFR01012504">
    <property type="protein sequence ID" value="CAD8881829.1"/>
    <property type="molecule type" value="Transcribed_RNA"/>
</dbReference>
<gene>
    <name evidence="2" type="ORF">CHYS00102_LOCUS9017</name>
</gene>
<protein>
    <submittedName>
        <fullName evidence="2">Uncharacterized protein</fullName>
    </submittedName>
</protein>
<organism evidence="2">
    <name type="scientific">Corethron hystrix</name>
    <dbReference type="NCBI Taxonomy" id="216773"/>
    <lineage>
        <taxon>Eukaryota</taxon>
        <taxon>Sar</taxon>
        <taxon>Stramenopiles</taxon>
        <taxon>Ochrophyta</taxon>
        <taxon>Bacillariophyta</taxon>
        <taxon>Coscinodiscophyceae</taxon>
        <taxon>Corethrophycidae</taxon>
        <taxon>Corethrales</taxon>
        <taxon>Corethraceae</taxon>
        <taxon>Corethron</taxon>
    </lineage>
</organism>
<reference evidence="2" key="1">
    <citation type="submission" date="2021-01" db="EMBL/GenBank/DDBJ databases">
        <authorList>
            <person name="Corre E."/>
            <person name="Pelletier E."/>
            <person name="Niang G."/>
            <person name="Scheremetjew M."/>
            <person name="Finn R."/>
            <person name="Kale V."/>
            <person name="Holt S."/>
            <person name="Cochrane G."/>
            <person name="Meng A."/>
            <person name="Brown T."/>
            <person name="Cohen L."/>
        </authorList>
    </citation>
    <scope>NUCLEOTIDE SEQUENCE</scope>
    <source>
        <strain evidence="2">308</strain>
    </source>
</reference>
<sequence>MMLLHGGHNMNTVIWLILVFLKDSVYLASADTDEYQPIRVLAERNIVHKYEGSRKEMVVTMGDANYGEEKQDRRDVTHIRIHNKAIEVGISMVNNLELFLWRQDPRIFEKPEILSSLIQGCDVAEEDRGWEDEESDTFCTLKDSAIKFLEETPKCDMEYDKQSPNRSINDDDDVESILREAKCGIYLAPSTIPNSGNGMFTGVNVPLETDLVSCYL</sequence>
<proteinExistence type="predicted"/>
<keyword evidence="1" id="KW-0732">Signal</keyword>
<name>A0A7S1BC87_9STRA</name>
<accession>A0A7S1BC87</accession>
<evidence type="ECO:0000313" key="2">
    <source>
        <dbReference type="EMBL" id="CAD8881829.1"/>
    </source>
</evidence>
<evidence type="ECO:0000256" key="1">
    <source>
        <dbReference type="SAM" id="SignalP"/>
    </source>
</evidence>
<feature type="chain" id="PRO_5031538546" evidence="1">
    <location>
        <begin position="31"/>
        <end position="216"/>
    </location>
</feature>
<dbReference type="AlphaFoldDB" id="A0A7S1BC87"/>
<feature type="signal peptide" evidence="1">
    <location>
        <begin position="1"/>
        <end position="30"/>
    </location>
</feature>